<dbReference type="EMBL" id="JANHOG010002038">
    <property type="protein sequence ID" value="KAJ3528167.1"/>
    <property type="molecule type" value="Genomic_DNA"/>
</dbReference>
<protein>
    <submittedName>
        <fullName evidence="1">Uncharacterized protein</fullName>
    </submittedName>
</protein>
<evidence type="ECO:0000313" key="2">
    <source>
        <dbReference type="Proteomes" id="UP001148662"/>
    </source>
</evidence>
<name>A0ACC1RYG0_9APHY</name>
<gene>
    <name evidence="1" type="ORF">NM688_g8030</name>
</gene>
<evidence type="ECO:0000313" key="1">
    <source>
        <dbReference type="EMBL" id="KAJ3528167.1"/>
    </source>
</evidence>
<sequence>MIFAKLELRNRGDAVTLLSFVRCPTPVISDYINDLELKLSLDSYPYAPWIHTLNVEGPLPPNKAMTGIHDMVRHTLPQCSSGLKELSLDNIQFRSFVDIMRTIGDMPDLRWVDFHKVTWNDSRNEELRPPTARRTRFQQVSGCEMFYCTDNAAVVWLRLLLICPGSDRLDEVDADRLYRTTSLLANGGRRVGCRHHSDLGPDTFYIRVALHRYETLDMYVLLTSRMEGQPRHVRAIAFQSGDFEETIDFDWKEVDNLIASLSTLETLLFVFRQKYHALPEHRDAILRKMAHFKDSPKLKYALNFESYHNYTWAQVACADDGSMKEIGPRYDASSPHSVRPSTEFLPASPVS</sequence>
<proteinExistence type="predicted"/>
<comment type="caution">
    <text evidence="1">The sequence shown here is derived from an EMBL/GenBank/DDBJ whole genome shotgun (WGS) entry which is preliminary data.</text>
</comment>
<accession>A0ACC1RYG0</accession>
<reference evidence="1" key="1">
    <citation type="submission" date="2022-07" db="EMBL/GenBank/DDBJ databases">
        <title>Genome Sequence of Phlebia brevispora.</title>
        <authorList>
            <person name="Buettner E."/>
        </authorList>
    </citation>
    <scope>NUCLEOTIDE SEQUENCE</scope>
    <source>
        <strain evidence="1">MPL23</strain>
    </source>
</reference>
<keyword evidence="2" id="KW-1185">Reference proteome</keyword>
<organism evidence="1 2">
    <name type="scientific">Phlebia brevispora</name>
    <dbReference type="NCBI Taxonomy" id="194682"/>
    <lineage>
        <taxon>Eukaryota</taxon>
        <taxon>Fungi</taxon>
        <taxon>Dikarya</taxon>
        <taxon>Basidiomycota</taxon>
        <taxon>Agaricomycotina</taxon>
        <taxon>Agaricomycetes</taxon>
        <taxon>Polyporales</taxon>
        <taxon>Meruliaceae</taxon>
        <taxon>Phlebia</taxon>
    </lineage>
</organism>
<dbReference type="Proteomes" id="UP001148662">
    <property type="component" value="Unassembled WGS sequence"/>
</dbReference>